<comment type="similarity">
    <text evidence="1">Belongs to the peptidase C48 family.</text>
</comment>
<evidence type="ECO:0000259" key="5">
    <source>
        <dbReference type="Pfam" id="PF02902"/>
    </source>
</evidence>
<dbReference type="GO" id="GO:0008234">
    <property type="term" value="F:cysteine-type peptidase activity"/>
    <property type="evidence" value="ECO:0007669"/>
    <property type="project" value="InterPro"/>
</dbReference>
<protein>
    <submittedName>
        <fullName evidence="6">Cysteine protease S273R</fullName>
    </submittedName>
</protein>
<organism evidence="6 7">
    <name type="scientific">Elysia marginata</name>
    <dbReference type="NCBI Taxonomy" id="1093978"/>
    <lineage>
        <taxon>Eukaryota</taxon>
        <taxon>Metazoa</taxon>
        <taxon>Spiralia</taxon>
        <taxon>Lophotrochozoa</taxon>
        <taxon>Mollusca</taxon>
        <taxon>Gastropoda</taxon>
        <taxon>Heterobranchia</taxon>
        <taxon>Euthyneura</taxon>
        <taxon>Panpulmonata</taxon>
        <taxon>Sacoglossa</taxon>
        <taxon>Placobranchoidea</taxon>
        <taxon>Plakobranchidae</taxon>
        <taxon>Elysia</taxon>
    </lineage>
</organism>
<evidence type="ECO:0000256" key="2">
    <source>
        <dbReference type="ARBA" id="ARBA00022670"/>
    </source>
</evidence>
<dbReference type="InterPro" id="IPR003653">
    <property type="entry name" value="Peptidase_C48_C"/>
</dbReference>
<dbReference type="Proteomes" id="UP000762676">
    <property type="component" value="Unassembled WGS sequence"/>
</dbReference>
<dbReference type="EMBL" id="BMAT01005259">
    <property type="protein sequence ID" value="GFR90069.1"/>
    <property type="molecule type" value="Genomic_DNA"/>
</dbReference>
<evidence type="ECO:0000256" key="4">
    <source>
        <dbReference type="SAM" id="MobiDB-lite"/>
    </source>
</evidence>
<keyword evidence="3" id="KW-0378">Hydrolase</keyword>
<evidence type="ECO:0000256" key="3">
    <source>
        <dbReference type="ARBA" id="ARBA00022801"/>
    </source>
</evidence>
<sequence>MSSLASGASKRFDRGGLETNSNRGGCSSSSTSSTLSFGGNKQAWRLLAAFDGGEVRGNPLAAGSEKGVYADVEAAISPLSTDTSECSEAVRRRPGEPCSSKRVVAAIQEFVRNTEADTDDGRSSKTPRKGSAEVLPSASTHEGEAVRAAAKVLGCSSESCVVTHPKFRAFAGSESKVLAEDGRAVLDIEIDRRFKTNGPRDSTQLLSNFNIDGVLQEWAASHPEFFNFSFNMMDFELTGGSLARTDVSRILQGQEMQNLGRMGGFVARPCTTFACVLNTDVSSGRGKHWVAVFGDCRGRGEWSVEYFNSAGNPPPAPVTRWLEEASARLTVYRASHPRKYGERAVLAVPLTDVRHQDSATECGLYALFFIRRRLEGAPYSIFQGGRIPDDAMFAFRKHIFRSGR</sequence>
<evidence type="ECO:0000256" key="1">
    <source>
        <dbReference type="ARBA" id="ARBA00005234"/>
    </source>
</evidence>
<dbReference type="InterPro" id="IPR038765">
    <property type="entry name" value="Papain-like_cys_pep_sf"/>
</dbReference>
<reference evidence="6 7" key="1">
    <citation type="journal article" date="2021" name="Elife">
        <title>Chloroplast acquisition without the gene transfer in kleptoplastic sea slugs, Plakobranchus ocellatus.</title>
        <authorList>
            <person name="Maeda T."/>
            <person name="Takahashi S."/>
            <person name="Yoshida T."/>
            <person name="Shimamura S."/>
            <person name="Takaki Y."/>
            <person name="Nagai Y."/>
            <person name="Toyoda A."/>
            <person name="Suzuki Y."/>
            <person name="Arimoto A."/>
            <person name="Ishii H."/>
            <person name="Satoh N."/>
            <person name="Nishiyama T."/>
            <person name="Hasebe M."/>
            <person name="Maruyama T."/>
            <person name="Minagawa J."/>
            <person name="Obokata J."/>
            <person name="Shigenobu S."/>
        </authorList>
    </citation>
    <scope>NUCLEOTIDE SEQUENCE [LARGE SCALE GENOMIC DNA]</scope>
</reference>
<keyword evidence="2 6" id="KW-0645">Protease</keyword>
<evidence type="ECO:0000313" key="6">
    <source>
        <dbReference type="EMBL" id="GFR90069.1"/>
    </source>
</evidence>
<accession>A0AAV4GXR2</accession>
<feature type="region of interest" description="Disordered" evidence="4">
    <location>
        <begin position="110"/>
        <end position="140"/>
    </location>
</feature>
<dbReference type="AlphaFoldDB" id="A0AAV4GXR2"/>
<feature type="region of interest" description="Disordered" evidence="4">
    <location>
        <begin position="1"/>
        <end position="37"/>
    </location>
</feature>
<evidence type="ECO:0000313" key="7">
    <source>
        <dbReference type="Proteomes" id="UP000762676"/>
    </source>
</evidence>
<name>A0AAV4GXR2_9GAST</name>
<comment type="caution">
    <text evidence="6">The sequence shown here is derived from an EMBL/GenBank/DDBJ whole genome shotgun (WGS) entry which is preliminary data.</text>
</comment>
<dbReference type="SUPFAM" id="SSF54001">
    <property type="entry name" value="Cysteine proteinases"/>
    <property type="match status" value="1"/>
</dbReference>
<keyword evidence="7" id="KW-1185">Reference proteome</keyword>
<feature type="compositionally biased region" description="Low complexity" evidence="4">
    <location>
        <begin position="19"/>
        <end position="37"/>
    </location>
</feature>
<gene>
    <name evidence="6" type="ORF">ElyMa_002558500</name>
</gene>
<dbReference type="Pfam" id="PF02902">
    <property type="entry name" value="Peptidase_C48"/>
    <property type="match status" value="1"/>
</dbReference>
<feature type="domain" description="Ubiquitin-like protease family profile" evidence="5">
    <location>
        <begin position="286"/>
        <end position="399"/>
    </location>
</feature>
<dbReference type="GO" id="GO:0006508">
    <property type="term" value="P:proteolysis"/>
    <property type="evidence" value="ECO:0007669"/>
    <property type="project" value="UniProtKB-KW"/>
</dbReference>
<proteinExistence type="inferred from homology"/>
<feature type="compositionally biased region" description="Basic and acidic residues" evidence="4">
    <location>
        <begin position="112"/>
        <end position="123"/>
    </location>
</feature>